<dbReference type="FunCoup" id="F4R3N2">
    <property type="interactions" value="337"/>
</dbReference>
<dbReference type="CDD" id="cd00159">
    <property type="entry name" value="RhoGAP"/>
    <property type="match status" value="1"/>
</dbReference>
<dbReference type="eggNOG" id="KOG4406">
    <property type="taxonomic scope" value="Eukaryota"/>
</dbReference>
<dbReference type="AlphaFoldDB" id="F4R3N2"/>
<feature type="compositionally biased region" description="Low complexity" evidence="1">
    <location>
        <begin position="427"/>
        <end position="439"/>
    </location>
</feature>
<proteinExistence type="predicted"/>
<dbReference type="InterPro" id="IPR001251">
    <property type="entry name" value="CRAL-TRIO_dom"/>
</dbReference>
<evidence type="ECO:0000256" key="1">
    <source>
        <dbReference type="SAM" id="MobiDB-lite"/>
    </source>
</evidence>
<feature type="region of interest" description="Disordered" evidence="1">
    <location>
        <begin position="427"/>
        <end position="502"/>
    </location>
</feature>
<dbReference type="Gene3D" id="3.40.525.10">
    <property type="entry name" value="CRAL-TRIO lipid binding domain"/>
    <property type="match status" value="1"/>
</dbReference>
<dbReference type="SMART" id="SM00324">
    <property type="entry name" value="RhoGAP"/>
    <property type="match status" value="1"/>
</dbReference>
<name>F4R3N2_MELLP</name>
<dbReference type="InterPro" id="IPR008936">
    <property type="entry name" value="Rho_GTPase_activation_prot"/>
</dbReference>
<dbReference type="VEuPathDB" id="FungiDB:MELLADRAFT_76282"/>
<evidence type="ECO:0000313" key="3">
    <source>
        <dbReference type="EMBL" id="EGG13139.1"/>
    </source>
</evidence>
<dbReference type="GO" id="GO:0007264">
    <property type="term" value="P:small GTPase-mediated signal transduction"/>
    <property type="evidence" value="ECO:0007669"/>
    <property type="project" value="TreeGrafter"/>
</dbReference>
<dbReference type="EMBL" id="GL883090">
    <property type="protein sequence ID" value="EGG13139.1"/>
    <property type="molecule type" value="Genomic_DNA"/>
</dbReference>
<dbReference type="PANTHER" id="PTHR45808:SF2">
    <property type="entry name" value="RHO GTPASE-ACTIVATING PROTEIN 68F"/>
    <property type="match status" value="1"/>
</dbReference>
<sequence>MTKLIQTHSNDSQTHHSKLNQLDSILNQIIFQAGSDHESHPLLIICASRFPSPSTLPIGTDFNMLVNRALSLFSPITSIEPYSLVIFASPSEFGPNVTQVISSYLRLDKSTRKNLKSLWVVHPTFWAKMTLQVFLNGIVSWKVGKKVKWTNSLSELATQVPLHQICIPPEVYKINLTLEPQIVMPPTWRRKPVIGTPLEQLMGPQGERGIPQLVQDSVNCIRSLGLDAEGLFRRPPSLATLKVLSEAYDRGHPVKISDYPDAPHLAASLLKLFLRELPVPVFPSSLYPVILACPPIQANSSNSEVMAYIQEKLIDQLSAPAVKLLSYVLSLCHDIASHAAENKMDAHNLATCLTPTLLRSDDLAKDAAMCKLSLTDGLSATTSPLNLISNISGTSLGSILKFMITNFHTVFQNFEITSSDLSGFYSAPTSPNTSTSSRSYQEFDSVSPTSSRPSVESPNQSSPQKSSRFQDEDRRASYSHLSNSTPSTHRTRQASHSLNPNHQLVNHCVRTKESFNGLFLFSGISSGNNSSRFATTEVDGTNAHGRVSVRTLFPPLPVSSSEHDVD</sequence>
<protein>
    <recommendedName>
        <fullName evidence="2">Rho-GAP domain-containing protein</fullName>
    </recommendedName>
</protein>
<dbReference type="Proteomes" id="UP000001072">
    <property type="component" value="Unassembled WGS sequence"/>
</dbReference>
<dbReference type="GO" id="GO:0005737">
    <property type="term" value="C:cytoplasm"/>
    <property type="evidence" value="ECO:0007669"/>
    <property type="project" value="TreeGrafter"/>
</dbReference>
<dbReference type="KEGG" id="mlr:MELLADRAFT_76282"/>
<evidence type="ECO:0000313" key="4">
    <source>
        <dbReference type="Proteomes" id="UP000001072"/>
    </source>
</evidence>
<feature type="compositionally biased region" description="Polar residues" evidence="1">
    <location>
        <begin position="440"/>
        <end position="467"/>
    </location>
</feature>
<dbReference type="InParanoid" id="F4R3N2"/>
<dbReference type="STRING" id="747676.F4R3N2"/>
<dbReference type="SUPFAM" id="SSF48350">
    <property type="entry name" value="GTPase activation domain, GAP"/>
    <property type="match status" value="1"/>
</dbReference>
<dbReference type="Pfam" id="PF00620">
    <property type="entry name" value="RhoGAP"/>
    <property type="match status" value="1"/>
</dbReference>
<dbReference type="OrthoDB" id="2500493at2759"/>
<feature type="domain" description="Rho-GAP" evidence="2">
    <location>
        <begin position="196"/>
        <end position="411"/>
    </location>
</feature>
<accession>F4R3N2</accession>
<dbReference type="PANTHER" id="PTHR45808">
    <property type="entry name" value="RHO GTPASE-ACTIVATING PROTEIN 68F"/>
    <property type="match status" value="1"/>
</dbReference>
<feature type="compositionally biased region" description="Polar residues" evidence="1">
    <location>
        <begin position="479"/>
        <end position="502"/>
    </location>
</feature>
<dbReference type="GO" id="GO:0005096">
    <property type="term" value="F:GTPase activator activity"/>
    <property type="evidence" value="ECO:0007669"/>
    <property type="project" value="TreeGrafter"/>
</dbReference>
<dbReference type="RefSeq" id="XP_007404077.1">
    <property type="nucleotide sequence ID" value="XM_007404015.1"/>
</dbReference>
<gene>
    <name evidence="3" type="ORF">MELLADRAFT_76282</name>
</gene>
<dbReference type="InterPro" id="IPR000198">
    <property type="entry name" value="RhoGAP_dom"/>
</dbReference>
<dbReference type="InterPro" id="IPR036865">
    <property type="entry name" value="CRAL-TRIO_dom_sf"/>
</dbReference>
<dbReference type="GeneID" id="18932756"/>
<evidence type="ECO:0000259" key="2">
    <source>
        <dbReference type="PROSITE" id="PS50238"/>
    </source>
</evidence>
<keyword evidence="4" id="KW-1185">Reference proteome</keyword>
<reference evidence="4" key="1">
    <citation type="journal article" date="2011" name="Proc. Natl. Acad. Sci. U.S.A.">
        <title>Obligate biotrophy features unraveled by the genomic analysis of rust fungi.</title>
        <authorList>
            <person name="Duplessis S."/>
            <person name="Cuomo C.A."/>
            <person name="Lin Y.-C."/>
            <person name="Aerts A."/>
            <person name="Tisserant E."/>
            <person name="Veneault-Fourrey C."/>
            <person name="Joly D.L."/>
            <person name="Hacquard S."/>
            <person name="Amselem J."/>
            <person name="Cantarel B.L."/>
            <person name="Chiu R."/>
            <person name="Coutinho P.M."/>
            <person name="Feau N."/>
            <person name="Field M."/>
            <person name="Frey P."/>
            <person name="Gelhaye E."/>
            <person name="Goldberg J."/>
            <person name="Grabherr M.G."/>
            <person name="Kodira C.D."/>
            <person name="Kohler A."/>
            <person name="Kuees U."/>
            <person name="Lindquist E.A."/>
            <person name="Lucas S.M."/>
            <person name="Mago R."/>
            <person name="Mauceli E."/>
            <person name="Morin E."/>
            <person name="Murat C."/>
            <person name="Pangilinan J.L."/>
            <person name="Park R."/>
            <person name="Pearson M."/>
            <person name="Quesneville H."/>
            <person name="Rouhier N."/>
            <person name="Sakthikumar S."/>
            <person name="Salamov A.A."/>
            <person name="Schmutz J."/>
            <person name="Selles B."/>
            <person name="Shapiro H."/>
            <person name="Tanguay P."/>
            <person name="Tuskan G.A."/>
            <person name="Henrissat B."/>
            <person name="Van de Peer Y."/>
            <person name="Rouze P."/>
            <person name="Ellis J.G."/>
            <person name="Dodds P.N."/>
            <person name="Schein J.E."/>
            <person name="Zhong S."/>
            <person name="Hamelin R.C."/>
            <person name="Grigoriev I.V."/>
            <person name="Szabo L.J."/>
            <person name="Martin F."/>
        </authorList>
    </citation>
    <scope>NUCLEOTIDE SEQUENCE [LARGE SCALE GENOMIC DNA]</scope>
    <source>
        <strain evidence="4">98AG31 / pathotype 3-4-7</strain>
    </source>
</reference>
<dbReference type="Pfam" id="PF13716">
    <property type="entry name" value="CRAL_TRIO_2"/>
    <property type="match status" value="1"/>
</dbReference>
<dbReference type="HOGENOM" id="CLU_035054_0_0_1"/>
<dbReference type="PROSITE" id="PS50238">
    <property type="entry name" value="RHOGAP"/>
    <property type="match status" value="1"/>
</dbReference>
<dbReference type="Gene3D" id="1.10.555.10">
    <property type="entry name" value="Rho GTPase activation protein"/>
    <property type="match status" value="1"/>
</dbReference>
<organism evidence="4">
    <name type="scientific">Melampsora larici-populina (strain 98AG31 / pathotype 3-4-7)</name>
    <name type="common">Poplar leaf rust fungus</name>
    <dbReference type="NCBI Taxonomy" id="747676"/>
    <lineage>
        <taxon>Eukaryota</taxon>
        <taxon>Fungi</taxon>
        <taxon>Dikarya</taxon>
        <taxon>Basidiomycota</taxon>
        <taxon>Pucciniomycotina</taxon>
        <taxon>Pucciniomycetes</taxon>
        <taxon>Pucciniales</taxon>
        <taxon>Melampsoraceae</taxon>
        <taxon>Melampsora</taxon>
    </lineage>
</organism>